<dbReference type="PANTHER" id="PTHR37038">
    <property type="entry name" value="TRANSCRIPTIONAL REGULATOR-RELATED"/>
    <property type="match status" value="1"/>
</dbReference>
<sequence>MEFLPFGESLKNIRKRAGMSQKELAAGICSQAQISKIEKDDEIPSAIILNEISKKLGVDMNYFFDIQQSHKIEYINSVKNEVIHLEKLKKYNELYEYILKVKKNPFFQEGKNLKFIIWHEAICIHYVEKDSLKAMELLKQGPHLNLNEKGHRYSEVDIQIMTSLAVLQKELGINEESESNFHKALDLLKQLPKVSDQNIELKILFGLAQLYTETNRFQDSLLLSQKGIRLCDEIETLYLLGHFQYQVGENLAKLGRHNEAKQAFNRSCLIFQLQDNQQYVKLVKENEDELLGTNN</sequence>
<dbReference type="SMART" id="SM00530">
    <property type="entry name" value="HTH_XRE"/>
    <property type="match status" value="1"/>
</dbReference>
<dbReference type="PROSITE" id="PS50943">
    <property type="entry name" value="HTH_CROC1"/>
    <property type="match status" value="1"/>
</dbReference>
<evidence type="ECO:0000259" key="1">
    <source>
        <dbReference type="PROSITE" id="PS50943"/>
    </source>
</evidence>
<comment type="caution">
    <text evidence="2">The sequence shown here is derived from an EMBL/GenBank/DDBJ whole genome shotgun (WGS) entry which is preliminary data.</text>
</comment>
<dbReference type="InterPro" id="IPR001387">
    <property type="entry name" value="Cro/C1-type_HTH"/>
</dbReference>
<evidence type="ECO:0000313" key="3">
    <source>
        <dbReference type="Proteomes" id="UP000307756"/>
    </source>
</evidence>
<dbReference type="InterPro" id="IPR041315">
    <property type="entry name" value="PlcR_TPR"/>
</dbReference>
<dbReference type="InterPro" id="IPR010982">
    <property type="entry name" value="Lambda_DNA-bd_dom_sf"/>
</dbReference>
<dbReference type="SUPFAM" id="SSF47413">
    <property type="entry name" value="lambda repressor-like DNA-binding domains"/>
    <property type="match status" value="1"/>
</dbReference>
<feature type="domain" description="HTH cro/C1-type" evidence="1">
    <location>
        <begin position="10"/>
        <end position="63"/>
    </location>
</feature>
<keyword evidence="3" id="KW-1185">Reference proteome</keyword>
<gene>
    <name evidence="2" type="ORF">FA727_05555</name>
</gene>
<reference evidence="2 3" key="1">
    <citation type="journal article" date="2011" name="J. Microbiol.">
        <title>Bacillus kyonggiensis sp. nov., isolated from soil of a lettuce field.</title>
        <authorList>
            <person name="Dong K."/>
            <person name="Lee S."/>
        </authorList>
    </citation>
    <scope>NUCLEOTIDE SEQUENCE [LARGE SCALE GENOMIC DNA]</scope>
    <source>
        <strain evidence="2 3">NB22</strain>
    </source>
</reference>
<dbReference type="Proteomes" id="UP000307756">
    <property type="component" value="Unassembled WGS sequence"/>
</dbReference>
<dbReference type="SUPFAM" id="SSF48452">
    <property type="entry name" value="TPR-like"/>
    <property type="match status" value="1"/>
</dbReference>
<evidence type="ECO:0000313" key="2">
    <source>
        <dbReference type="EMBL" id="TKC19013.1"/>
    </source>
</evidence>
<name>A0A4U1DAF0_9BACI</name>
<organism evidence="2 3">
    <name type="scientific">Robertmurraya kyonggiensis</name>
    <dbReference type="NCBI Taxonomy" id="1037680"/>
    <lineage>
        <taxon>Bacteria</taxon>
        <taxon>Bacillati</taxon>
        <taxon>Bacillota</taxon>
        <taxon>Bacilli</taxon>
        <taxon>Bacillales</taxon>
        <taxon>Bacillaceae</taxon>
        <taxon>Robertmurraya</taxon>
    </lineage>
</organism>
<proteinExistence type="predicted"/>
<dbReference type="Pfam" id="PF18768">
    <property type="entry name" value="RNPP_C"/>
    <property type="match status" value="1"/>
</dbReference>
<dbReference type="Gene3D" id="1.25.40.10">
    <property type="entry name" value="Tetratricopeptide repeat domain"/>
    <property type="match status" value="1"/>
</dbReference>
<dbReference type="AlphaFoldDB" id="A0A4U1DAF0"/>
<dbReference type="InterPro" id="IPR053163">
    <property type="entry name" value="HTH-type_regulator_Rgg"/>
</dbReference>
<dbReference type="GO" id="GO:0003677">
    <property type="term" value="F:DNA binding"/>
    <property type="evidence" value="ECO:0007669"/>
    <property type="project" value="InterPro"/>
</dbReference>
<dbReference type="PANTHER" id="PTHR37038:SF14">
    <property type="entry name" value="TRANSCRIPTIONAL ACTIVATOR"/>
    <property type="match status" value="1"/>
</dbReference>
<dbReference type="Pfam" id="PF01381">
    <property type="entry name" value="HTH_3"/>
    <property type="match status" value="1"/>
</dbReference>
<protein>
    <submittedName>
        <fullName evidence="2">Helix-turn-helix transcriptional regulator</fullName>
    </submittedName>
</protein>
<dbReference type="CDD" id="cd00093">
    <property type="entry name" value="HTH_XRE"/>
    <property type="match status" value="1"/>
</dbReference>
<dbReference type="EMBL" id="SWBM01000001">
    <property type="protein sequence ID" value="TKC19013.1"/>
    <property type="molecule type" value="Genomic_DNA"/>
</dbReference>
<accession>A0A4U1DAF0</accession>
<dbReference type="InterPro" id="IPR011990">
    <property type="entry name" value="TPR-like_helical_dom_sf"/>
</dbReference>